<feature type="domain" description="XPG N-terminal" evidence="5">
    <location>
        <begin position="1"/>
        <end position="92"/>
    </location>
</feature>
<proteinExistence type="predicted"/>
<dbReference type="PRINTS" id="PR00853">
    <property type="entry name" value="XPGRADSUPER"/>
</dbReference>
<organism evidence="6">
    <name type="scientific">viral metagenome</name>
    <dbReference type="NCBI Taxonomy" id="1070528"/>
    <lineage>
        <taxon>unclassified sequences</taxon>
        <taxon>metagenomes</taxon>
        <taxon>organismal metagenomes</taxon>
    </lineage>
</organism>
<keyword evidence="2" id="KW-0540">Nuclease</keyword>
<dbReference type="PANTHER" id="PTHR11081">
    <property type="entry name" value="FLAP ENDONUCLEASE FAMILY MEMBER"/>
    <property type="match status" value="1"/>
</dbReference>
<sequence length="332" mass="39659">MGIKLLNRLLKENCSHGITKMSLLFLKNKTIVIDANNYMYRFKAKDHFITSVYEFCSILKYYAINPIFVFDGCPPNDKKEVIEKRRKEKETAQLEYKNLLKTVSRNKSTYSNNIETQLQELKKKSLHLKVKDILEIKNLLTYYGIYWIQAPQEADDICVSMVLNNEAYACMSEDMDMLLHGCPRVLRYLSILHHQVVLYDLDVILKDLNITKNNFQYCCIMAGTDYHRTDMNIYDAFKLYYQYKIDDIKEEFLYWLKMKGHINESLYSDIKKNYHLYNEIKYLKNDVTKNINNFNELEYKIVKKQYNPSVCHYELNDNLKNLLCKHNFIFVE</sequence>
<protein>
    <recommendedName>
        <fullName evidence="7">XPG N-terminal domain-containing protein</fullName>
    </recommendedName>
</protein>
<evidence type="ECO:0008006" key="7">
    <source>
        <dbReference type="Google" id="ProtNLM"/>
    </source>
</evidence>
<dbReference type="PANTHER" id="PTHR11081:SF9">
    <property type="entry name" value="FLAP ENDONUCLEASE 1"/>
    <property type="match status" value="1"/>
</dbReference>
<evidence type="ECO:0000256" key="1">
    <source>
        <dbReference type="ARBA" id="ARBA00022723"/>
    </source>
</evidence>
<dbReference type="InterPro" id="IPR006084">
    <property type="entry name" value="XPG/Rad2"/>
</dbReference>
<keyword evidence="1" id="KW-0479">Metal-binding</keyword>
<dbReference type="GO" id="GO:0046872">
    <property type="term" value="F:metal ion binding"/>
    <property type="evidence" value="ECO:0007669"/>
    <property type="project" value="UniProtKB-KW"/>
</dbReference>
<dbReference type="SMART" id="SM00485">
    <property type="entry name" value="XPGN"/>
    <property type="match status" value="1"/>
</dbReference>
<evidence type="ECO:0000256" key="2">
    <source>
        <dbReference type="ARBA" id="ARBA00022759"/>
    </source>
</evidence>
<dbReference type="Pfam" id="PF00752">
    <property type="entry name" value="XPG_N"/>
    <property type="match status" value="1"/>
</dbReference>
<dbReference type="SMART" id="SM00484">
    <property type="entry name" value="XPGI"/>
    <property type="match status" value="1"/>
</dbReference>
<dbReference type="InterPro" id="IPR029060">
    <property type="entry name" value="PIN-like_dom_sf"/>
</dbReference>
<keyword evidence="3" id="KW-0460">Magnesium</keyword>
<dbReference type="EMBL" id="MN740877">
    <property type="protein sequence ID" value="QHU16175.1"/>
    <property type="molecule type" value="Genomic_DNA"/>
</dbReference>
<dbReference type="GO" id="GO:0017108">
    <property type="term" value="F:5'-flap endonuclease activity"/>
    <property type="evidence" value="ECO:0007669"/>
    <property type="project" value="TreeGrafter"/>
</dbReference>
<dbReference type="InterPro" id="IPR006085">
    <property type="entry name" value="XPG_DNA_repair_N"/>
</dbReference>
<name>A0A6C0KDS0_9ZZZZ</name>
<reference evidence="6" key="1">
    <citation type="journal article" date="2020" name="Nature">
        <title>Giant virus diversity and host interactions through global metagenomics.</title>
        <authorList>
            <person name="Schulz F."/>
            <person name="Roux S."/>
            <person name="Paez-Espino D."/>
            <person name="Jungbluth S."/>
            <person name="Walsh D.A."/>
            <person name="Denef V.J."/>
            <person name="McMahon K.D."/>
            <person name="Konstantinidis K.T."/>
            <person name="Eloe-Fadrosh E.A."/>
            <person name="Kyrpides N.C."/>
            <person name="Woyke T."/>
        </authorList>
    </citation>
    <scope>NUCLEOTIDE SEQUENCE</scope>
    <source>
        <strain evidence="6">GVMAG-S-3300011013-78</strain>
    </source>
</reference>
<keyword evidence="2" id="KW-0255">Endonuclease</keyword>
<accession>A0A6C0KDS0</accession>
<evidence type="ECO:0000259" key="4">
    <source>
        <dbReference type="SMART" id="SM00484"/>
    </source>
</evidence>
<dbReference type="Gene3D" id="3.40.50.1010">
    <property type="entry name" value="5'-nuclease"/>
    <property type="match status" value="1"/>
</dbReference>
<evidence type="ECO:0000259" key="5">
    <source>
        <dbReference type="SMART" id="SM00485"/>
    </source>
</evidence>
<dbReference type="Pfam" id="PF00867">
    <property type="entry name" value="XPG_I"/>
    <property type="match status" value="1"/>
</dbReference>
<dbReference type="AlphaFoldDB" id="A0A6C0KDS0"/>
<evidence type="ECO:0000313" key="6">
    <source>
        <dbReference type="EMBL" id="QHU16175.1"/>
    </source>
</evidence>
<keyword evidence="2" id="KW-0378">Hydrolase</keyword>
<evidence type="ECO:0000256" key="3">
    <source>
        <dbReference type="ARBA" id="ARBA00022842"/>
    </source>
</evidence>
<feature type="domain" description="XPG-I" evidence="4">
    <location>
        <begin position="141"/>
        <end position="210"/>
    </location>
</feature>
<dbReference type="InterPro" id="IPR006086">
    <property type="entry name" value="XPG-I_dom"/>
</dbReference>
<dbReference type="SUPFAM" id="SSF88723">
    <property type="entry name" value="PIN domain-like"/>
    <property type="match status" value="1"/>
</dbReference>